<dbReference type="Proteomes" id="UP001295469">
    <property type="component" value="Chromosome A09"/>
</dbReference>
<dbReference type="FunFam" id="1.20.5.110:FF:000011">
    <property type="entry name" value="B-cell receptor-associated protein 29"/>
    <property type="match status" value="1"/>
</dbReference>
<evidence type="ECO:0000256" key="6">
    <source>
        <dbReference type="ARBA" id="ARBA00022824"/>
    </source>
</evidence>
<dbReference type="STRING" id="3708.A0A078HAT9"/>
<comment type="subcellular location">
    <subcellularLocation>
        <location evidence="1 11">Endoplasmic reticulum membrane</location>
        <topology evidence="1 11">Multi-pass membrane protein</topology>
    </subcellularLocation>
</comment>
<evidence type="ECO:0000256" key="2">
    <source>
        <dbReference type="ARBA" id="ARBA00007956"/>
    </source>
</evidence>
<comment type="function">
    <text evidence="11">May play a role in anterograde transport of membrane proteins from the endoplasmic reticulum to the Golgi.</text>
</comment>
<dbReference type="EMBL" id="LK032342">
    <property type="protein sequence ID" value="CDY34821.1"/>
    <property type="molecule type" value="Genomic_DNA"/>
</dbReference>
<evidence type="ECO:0000256" key="9">
    <source>
        <dbReference type="ARBA" id="ARBA00023054"/>
    </source>
</evidence>
<evidence type="ECO:0000256" key="1">
    <source>
        <dbReference type="ARBA" id="ARBA00004477"/>
    </source>
</evidence>
<reference evidence="14 15" key="1">
    <citation type="journal article" date="2014" name="Science">
        <title>Plant genetics. Early allopolyploid evolution in the post-Neolithic Brassica napus oilseed genome.</title>
        <authorList>
            <person name="Chalhoub B."/>
            <person name="Denoeud F."/>
            <person name="Liu S."/>
            <person name="Parkin I.A."/>
            <person name="Tang H."/>
            <person name="Wang X."/>
            <person name="Chiquet J."/>
            <person name="Belcram H."/>
            <person name="Tong C."/>
            <person name="Samans B."/>
            <person name="Correa M."/>
            <person name="Da Silva C."/>
            <person name="Just J."/>
            <person name="Falentin C."/>
            <person name="Koh C.S."/>
            <person name="Le Clainche I."/>
            <person name="Bernard M."/>
            <person name="Bento P."/>
            <person name="Noel B."/>
            <person name="Labadie K."/>
            <person name="Alberti A."/>
            <person name="Charles M."/>
            <person name="Arnaud D."/>
            <person name="Guo H."/>
            <person name="Daviaud C."/>
            <person name="Alamery S."/>
            <person name="Jabbari K."/>
            <person name="Zhao M."/>
            <person name="Edger P.P."/>
            <person name="Chelaifa H."/>
            <person name="Tack D."/>
            <person name="Lassalle G."/>
            <person name="Mestiri I."/>
            <person name="Schnel N."/>
            <person name="Le Paslier M.C."/>
            <person name="Fan G."/>
            <person name="Renault V."/>
            <person name="Bayer P.E."/>
            <person name="Golicz A.A."/>
            <person name="Manoli S."/>
            <person name="Lee T.H."/>
            <person name="Thi V.H."/>
            <person name="Chalabi S."/>
            <person name="Hu Q."/>
            <person name="Fan C."/>
            <person name="Tollenaere R."/>
            <person name="Lu Y."/>
            <person name="Battail C."/>
            <person name="Shen J."/>
            <person name="Sidebottom C.H."/>
            <person name="Wang X."/>
            <person name="Canaguier A."/>
            <person name="Chauveau A."/>
            <person name="Berard A."/>
            <person name="Deniot G."/>
            <person name="Guan M."/>
            <person name="Liu Z."/>
            <person name="Sun F."/>
            <person name="Lim Y.P."/>
            <person name="Lyons E."/>
            <person name="Town C.D."/>
            <person name="Bancroft I."/>
            <person name="Wang X."/>
            <person name="Meng J."/>
            <person name="Ma J."/>
            <person name="Pires J.C."/>
            <person name="King G.J."/>
            <person name="Brunel D."/>
            <person name="Delourme R."/>
            <person name="Renard M."/>
            <person name="Aury J.M."/>
            <person name="Adams K.L."/>
            <person name="Batley J."/>
            <person name="Snowdon R.J."/>
            <person name="Tost J."/>
            <person name="Edwards D."/>
            <person name="Zhou Y."/>
            <person name="Hua W."/>
            <person name="Sharpe A.G."/>
            <person name="Paterson A.H."/>
            <person name="Guan C."/>
            <person name="Wincker P."/>
        </authorList>
    </citation>
    <scope>NUCLEOTIDE SEQUENCE [LARGE SCALE GENOMIC DNA]</scope>
    <source>
        <strain evidence="15">cv. Darmor-bzh</strain>
    </source>
</reference>
<dbReference type="EMBL" id="HG994363">
    <property type="protein sequence ID" value="CAF2051297.1"/>
    <property type="molecule type" value="Genomic_DNA"/>
</dbReference>
<evidence type="ECO:0000256" key="12">
    <source>
        <dbReference type="SAM" id="Coils"/>
    </source>
</evidence>
<evidence type="ECO:0000313" key="15">
    <source>
        <dbReference type="Proteomes" id="UP000028999"/>
    </source>
</evidence>
<dbReference type="PANTHER" id="PTHR12701">
    <property type="entry name" value="BCR-ASSOCIATED PROTEIN, BAP"/>
    <property type="match status" value="1"/>
</dbReference>
<feature type="transmembrane region" description="Helical" evidence="11">
    <location>
        <begin position="43"/>
        <end position="64"/>
    </location>
</feature>
<accession>A0A078HAT9</accession>
<dbReference type="GO" id="GO:0070973">
    <property type="term" value="P:protein localization to endoplasmic reticulum exit site"/>
    <property type="evidence" value="ECO:0000318"/>
    <property type="project" value="GO_Central"/>
</dbReference>
<sequence>MQHLLFAVVLAEVAVILALSFKTPIRKLLIMSLDRAKRGRGPVVVQTVSATVCVVLVASVYSMMKIQKRWVEEGAMNPTDEVIMSKHLLESTLMGGFLFLGLMIDRLHHYMRELRMRRKTMEAIKKEGSVLEGEKARASDEVKSLKQEITALQERQKQLAAEIEAKSKEIRTEETSGIALQKQSEGFLIEFNRLSEENQDLRNQLHTVDSRISRSSIKKNT</sequence>
<dbReference type="PANTHER" id="PTHR12701:SF18">
    <property type="entry name" value="ENDOPLASMIC RETICULUM TRANSMEMBRANE PROTEIN"/>
    <property type="match status" value="1"/>
</dbReference>
<keyword evidence="8 11" id="KW-1133">Transmembrane helix</keyword>
<dbReference type="GO" id="GO:0006886">
    <property type="term" value="P:intracellular protein transport"/>
    <property type="evidence" value="ECO:0007669"/>
    <property type="project" value="UniProtKB-UniRule"/>
</dbReference>
<keyword evidence="10 11" id="KW-0472">Membrane</keyword>
<keyword evidence="9 12" id="KW-0175">Coiled coil</keyword>
<evidence type="ECO:0000256" key="7">
    <source>
        <dbReference type="ARBA" id="ARBA00022927"/>
    </source>
</evidence>
<dbReference type="Gene3D" id="1.20.5.110">
    <property type="match status" value="1"/>
</dbReference>
<dbReference type="InterPro" id="IPR008417">
    <property type="entry name" value="BAP29/BAP31"/>
</dbReference>
<keyword evidence="4 11" id="KW-0812">Transmembrane</keyword>
<feature type="transmembrane region" description="Helical" evidence="11">
    <location>
        <begin position="6"/>
        <end position="22"/>
    </location>
</feature>
<feature type="transmembrane region" description="Helical" evidence="11">
    <location>
        <begin position="88"/>
        <end position="108"/>
    </location>
</feature>
<reference evidence="14" key="2">
    <citation type="submission" date="2014-06" db="EMBL/GenBank/DDBJ databases">
        <authorList>
            <person name="Genoscope - CEA"/>
        </authorList>
    </citation>
    <scope>NUCLEOTIDE SEQUENCE</scope>
</reference>
<comment type="similarity">
    <text evidence="2 11">Belongs to the BCAP29/BCAP31 family.</text>
</comment>
<evidence type="ECO:0000256" key="10">
    <source>
        <dbReference type="ARBA" id="ARBA00023136"/>
    </source>
</evidence>
<organism evidence="14 15">
    <name type="scientific">Brassica napus</name>
    <name type="common">Rape</name>
    <dbReference type="NCBI Taxonomy" id="3708"/>
    <lineage>
        <taxon>Eukaryota</taxon>
        <taxon>Viridiplantae</taxon>
        <taxon>Streptophyta</taxon>
        <taxon>Embryophyta</taxon>
        <taxon>Tracheophyta</taxon>
        <taxon>Spermatophyta</taxon>
        <taxon>Magnoliopsida</taxon>
        <taxon>eudicotyledons</taxon>
        <taxon>Gunneridae</taxon>
        <taxon>Pentapetalae</taxon>
        <taxon>rosids</taxon>
        <taxon>malvids</taxon>
        <taxon>Brassicales</taxon>
        <taxon>Brassicaceae</taxon>
        <taxon>Brassiceae</taxon>
        <taxon>Brassica</taxon>
    </lineage>
</organism>
<keyword evidence="3 11" id="KW-0813">Transport</keyword>
<evidence type="ECO:0000256" key="3">
    <source>
        <dbReference type="ARBA" id="ARBA00022448"/>
    </source>
</evidence>
<evidence type="ECO:0000256" key="8">
    <source>
        <dbReference type="ARBA" id="ARBA00022989"/>
    </source>
</evidence>
<keyword evidence="5" id="KW-0053">Apoptosis</keyword>
<evidence type="ECO:0000256" key="11">
    <source>
        <dbReference type="RuleBase" id="RU367026"/>
    </source>
</evidence>
<dbReference type="GO" id="GO:0006888">
    <property type="term" value="P:endoplasmic reticulum to Golgi vesicle-mediated transport"/>
    <property type="evidence" value="ECO:0000318"/>
    <property type="project" value="GO_Central"/>
</dbReference>
<dbReference type="AlphaFoldDB" id="A0A078HAT9"/>
<dbReference type="PaxDb" id="3708-A0A078HAT9"/>
<gene>
    <name evidence="14" type="primary">BnaA09g47470D</name>
    <name evidence="13" type="ORF">DARMORV10_A09P64270.1</name>
    <name evidence="14" type="ORF">GSBRNA2T00057375001</name>
</gene>
<keyword evidence="11" id="KW-0931">ER-Golgi transport</keyword>
<reference evidence="13" key="3">
    <citation type="submission" date="2021-01" db="EMBL/GenBank/DDBJ databases">
        <authorList>
            <consortium name="Genoscope - CEA"/>
            <person name="William W."/>
        </authorList>
    </citation>
    <scope>NUCLEOTIDE SEQUENCE</scope>
</reference>
<dbReference type="SMR" id="A0A078HAT9"/>
<evidence type="ECO:0000256" key="5">
    <source>
        <dbReference type="ARBA" id="ARBA00022703"/>
    </source>
</evidence>
<dbReference type="Gramene" id="CDY34821">
    <property type="protein sequence ID" value="CDY34821"/>
    <property type="gene ID" value="GSBRNA2T00057375001"/>
</dbReference>
<dbReference type="Proteomes" id="UP000028999">
    <property type="component" value="Unassembled WGS sequence"/>
</dbReference>
<evidence type="ECO:0000313" key="14">
    <source>
        <dbReference type="EMBL" id="CDY34821.1"/>
    </source>
</evidence>
<feature type="coiled-coil region" evidence="12">
    <location>
        <begin position="128"/>
        <end position="211"/>
    </location>
</feature>
<keyword evidence="7 11" id="KW-0653">Protein transport</keyword>
<proteinExistence type="inferred from homology"/>
<keyword evidence="15" id="KW-1185">Reference proteome</keyword>
<name>A0A078HAT9_BRANA</name>
<keyword evidence="6 11" id="KW-0256">Endoplasmic reticulum</keyword>
<evidence type="ECO:0000256" key="4">
    <source>
        <dbReference type="ARBA" id="ARBA00022692"/>
    </source>
</evidence>
<dbReference type="GO" id="GO:0005789">
    <property type="term" value="C:endoplasmic reticulum membrane"/>
    <property type="evidence" value="ECO:0000318"/>
    <property type="project" value="GO_Central"/>
</dbReference>
<evidence type="ECO:0000313" key="13">
    <source>
        <dbReference type="EMBL" id="CAF2051297.1"/>
    </source>
</evidence>
<protein>
    <recommendedName>
        <fullName evidence="11">Endoplasmic reticulum transmembrane protein</fullName>
    </recommendedName>
</protein>
<dbReference type="OMA" id="MEDITKQ"/>